<evidence type="ECO:0000313" key="2">
    <source>
        <dbReference type="EMBL" id="EJP71996.1"/>
    </source>
</evidence>
<dbReference type="Proteomes" id="UP000010305">
    <property type="component" value="Unassembled WGS sequence"/>
</dbReference>
<sequence length="243" mass="27739">MFIKLIISFLFITSINLLSDETVSMESDGTVAEFNYLTVTDPASFMMALDRFDKSDCAKKWREESGVLVSLWSLRGSGSSHFILVVYENYEMMEKGRAIFSSCKDSAYMIKSFQDNTDTDRSWNWISENLVAARAWTNNTAFAKYNFNIEPGHESHYMNSWKNFMSSQLNTFDGSFGLNRIAYGNRYVSHMVYLGANSMDQLDKGIKSATASKEYMDFASDVSSIRQNINVELVQLVKFYTGE</sequence>
<evidence type="ECO:0000256" key="1">
    <source>
        <dbReference type="SAM" id="SignalP"/>
    </source>
</evidence>
<organism evidence="2 3">
    <name type="scientific">SAR86 cluster bacterium SAR86A</name>
    <dbReference type="NCBI Taxonomy" id="1123866"/>
    <lineage>
        <taxon>Bacteria</taxon>
        <taxon>Pseudomonadati</taxon>
        <taxon>Pseudomonadota</taxon>
        <taxon>Gammaproteobacteria</taxon>
        <taxon>SAR86 cluster</taxon>
    </lineage>
</organism>
<dbReference type="STRING" id="1123866.NT01SARS_0481"/>
<accession>J5KF27</accession>
<keyword evidence="1" id="KW-0732">Signal</keyword>
<proteinExistence type="predicted"/>
<name>J5KF27_9GAMM</name>
<feature type="chain" id="PRO_5003783934" evidence="1">
    <location>
        <begin position="20"/>
        <end position="243"/>
    </location>
</feature>
<evidence type="ECO:0000313" key="3">
    <source>
        <dbReference type="Proteomes" id="UP000010305"/>
    </source>
</evidence>
<protein>
    <submittedName>
        <fullName evidence="2">Uncharacterized protein</fullName>
    </submittedName>
</protein>
<reference evidence="2 3" key="1">
    <citation type="journal article" date="2012" name="ISME J.">
        <title>Genomic insights to SAR86, an abundant and uncultivated marine bacterial lineage.</title>
        <authorList>
            <person name="Dupont C.L."/>
            <person name="Rusch D.B."/>
            <person name="Yooseph S."/>
            <person name="Lombardo M.J."/>
            <person name="Richter R.A."/>
            <person name="Valas R."/>
            <person name="Novotny M."/>
            <person name="Yee-Greenbaum J."/>
            <person name="Selengut J.D."/>
            <person name="Haft D.H."/>
            <person name="Halpern A.L."/>
            <person name="Lasken R.S."/>
            <person name="Nealson K."/>
            <person name="Friedman R."/>
            <person name="Venter J.C."/>
        </authorList>
    </citation>
    <scope>NUCLEOTIDE SEQUENCE [LARGE SCALE GENOMIC DNA]</scope>
</reference>
<feature type="signal peptide" evidence="1">
    <location>
        <begin position="1"/>
        <end position="19"/>
    </location>
</feature>
<dbReference type="EMBL" id="JH611156">
    <property type="protein sequence ID" value="EJP71996.1"/>
    <property type="molecule type" value="Genomic_DNA"/>
</dbReference>
<dbReference type="HOGENOM" id="CLU_1141943_0_0_6"/>
<dbReference type="AlphaFoldDB" id="J5KF27"/>
<gene>
    <name evidence="2" type="ORF">NT01SARS_0481</name>
</gene>